<feature type="domain" description="AB hydrolase-1" evidence="1">
    <location>
        <begin position="47"/>
        <end position="281"/>
    </location>
</feature>
<dbReference type="Gene3D" id="3.40.50.1820">
    <property type="entry name" value="alpha/beta hydrolase"/>
    <property type="match status" value="1"/>
</dbReference>
<dbReference type="InterPro" id="IPR050471">
    <property type="entry name" value="AB_hydrolase"/>
</dbReference>
<dbReference type="AlphaFoldDB" id="A0A7W7W2R5"/>
<organism evidence="2 3">
    <name type="scientific">Lipingzhangella halophila</name>
    <dbReference type="NCBI Taxonomy" id="1783352"/>
    <lineage>
        <taxon>Bacteria</taxon>
        <taxon>Bacillati</taxon>
        <taxon>Actinomycetota</taxon>
        <taxon>Actinomycetes</taxon>
        <taxon>Streptosporangiales</taxon>
        <taxon>Nocardiopsidaceae</taxon>
        <taxon>Lipingzhangella</taxon>
    </lineage>
</organism>
<dbReference type="InterPro" id="IPR029058">
    <property type="entry name" value="AB_hydrolase_fold"/>
</dbReference>
<keyword evidence="3" id="KW-1185">Reference proteome</keyword>
<dbReference type="EMBL" id="JACHJT010000001">
    <property type="protein sequence ID" value="MBB4931708.1"/>
    <property type="molecule type" value="Genomic_DNA"/>
</dbReference>
<evidence type="ECO:0000313" key="2">
    <source>
        <dbReference type="EMBL" id="MBB4931708.1"/>
    </source>
</evidence>
<evidence type="ECO:0000259" key="1">
    <source>
        <dbReference type="Pfam" id="PF12697"/>
    </source>
</evidence>
<dbReference type="InterPro" id="IPR000073">
    <property type="entry name" value="AB_hydrolase_1"/>
</dbReference>
<evidence type="ECO:0000313" key="3">
    <source>
        <dbReference type="Proteomes" id="UP000523007"/>
    </source>
</evidence>
<gene>
    <name evidence="2" type="ORF">F4561_002528</name>
</gene>
<accession>A0A7W7W2R5</accession>
<dbReference type="PANTHER" id="PTHR43433:SF5">
    <property type="entry name" value="AB HYDROLASE-1 DOMAIN-CONTAINING PROTEIN"/>
    <property type="match status" value="1"/>
</dbReference>
<proteinExistence type="predicted"/>
<protein>
    <submittedName>
        <fullName evidence="2">Pimeloyl-ACP methyl ester carboxylesterase</fullName>
    </submittedName>
</protein>
<name>A0A7W7W2R5_9ACTN</name>
<dbReference type="RefSeq" id="WP_184578315.1">
    <property type="nucleotide sequence ID" value="NZ_JACHJT010000001.1"/>
</dbReference>
<sequence>MIEVNGRQLCIQVRGRGPTVVLDGGGTGQGIDGGWGRELENELPEMATVVTYDRAGVGRSEGRQARTITAMADDLHELVHATGVALPAVFVGWSYGALVTAVHALRYPGDVAGLVFIDPTPTVPAPIPAALRLPLQFLGVAQLRVMAAASAVGLFGTALGKQLVHRSVINTAGAQPTEEMLELAASFYNTPHAIRELAQMLARMDAHLREVHQDMTRPGVHFPDVPTTVLTAGIRPERMPAKHRQHLDANHRRLADLASDGRVVVADHASHQLPLEQPHIVLQHIAETIASPAQE</sequence>
<reference evidence="2 3" key="1">
    <citation type="submission" date="2020-08" db="EMBL/GenBank/DDBJ databases">
        <title>Sequencing the genomes of 1000 actinobacteria strains.</title>
        <authorList>
            <person name="Klenk H.-P."/>
        </authorList>
    </citation>
    <scope>NUCLEOTIDE SEQUENCE [LARGE SCALE GENOMIC DNA]</scope>
    <source>
        <strain evidence="2 3">DSM 102030</strain>
    </source>
</reference>
<dbReference type="Proteomes" id="UP000523007">
    <property type="component" value="Unassembled WGS sequence"/>
</dbReference>
<comment type="caution">
    <text evidence="2">The sequence shown here is derived from an EMBL/GenBank/DDBJ whole genome shotgun (WGS) entry which is preliminary data.</text>
</comment>
<dbReference type="Pfam" id="PF12697">
    <property type="entry name" value="Abhydrolase_6"/>
    <property type="match status" value="1"/>
</dbReference>
<dbReference type="SUPFAM" id="SSF53474">
    <property type="entry name" value="alpha/beta-Hydrolases"/>
    <property type="match status" value="1"/>
</dbReference>
<dbReference type="GO" id="GO:0003824">
    <property type="term" value="F:catalytic activity"/>
    <property type="evidence" value="ECO:0007669"/>
    <property type="project" value="UniProtKB-ARBA"/>
</dbReference>
<dbReference type="PANTHER" id="PTHR43433">
    <property type="entry name" value="HYDROLASE, ALPHA/BETA FOLD FAMILY PROTEIN"/>
    <property type="match status" value="1"/>
</dbReference>